<protein>
    <submittedName>
        <fullName evidence="1">Uncharacterized protein</fullName>
    </submittedName>
</protein>
<accession>A0A9P5Z0F0</accession>
<reference evidence="1" key="1">
    <citation type="submission" date="2020-11" db="EMBL/GenBank/DDBJ databases">
        <authorList>
            <consortium name="DOE Joint Genome Institute"/>
            <person name="Ahrendt S."/>
            <person name="Riley R."/>
            <person name="Andreopoulos W."/>
            <person name="Labutti K."/>
            <person name="Pangilinan J."/>
            <person name="Ruiz-Duenas F.J."/>
            <person name="Barrasa J.M."/>
            <person name="Sanchez-Garcia M."/>
            <person name="Camarero S."/>
            <person name="Miyauchi S."/>
            <person name="Serrano A."/>
            <person name="Linde D."/>
            <person name="Babiker R."/>
            <person name="Drula E."/>
            <person name="Ayuso-Fernandez I."/>
            <person name="Pacheco R."/>
            <person name="Padilla G."/>
            <person name="Ferreira P."/>
            <person name="Barriuso J."/>
            <person name="Kellner H."/>
            <person name="Castanera R."/>
            <person name="Alfaro M."/>
            <person name="Ramirez L."/>
            <person name="Pisabarro A.G."/>
            <person name="Kuo A."/>
            <person name="Tritt A."/>
            <person name="Lipzen A."/>
            <person name="He G."/>
            <person name="Yan M."/>
            <person name="Ng V."/>
            <person name="Cullen D."/>
            <person name="Martin F."/>
            <person name="Rosso M.-N."/>
            <person name="Henrissat B."/>
            <person name="Hibbett D."/>
            <person name="Martinez A.T."/>
            <person name="Grigoriev I.V."/>
        </authorList>
    </citation>
    <scope>NUCLEOTIDE SEQUENCE</scope>
    <source>
        <strain evidence="1">CIRM-BRFM 674</strain>
    </source>
</reference>
<organism evidence="1 2">
    <name type="scientific">Pholiota conissans</name>
    <dbReference type="NCBI Taxonomy" id="109636"/>
    <lineage>
        <taxon>Eukaryota</taxon>
        <taxon>Fungi</taxon>
        <taxon>Dikarya</taxon>
        <taxon>Basidiomycota</taxon>
        <taxon>Agaricomycotina</taxon>
        <taxon>Agaricomycetes</taxon>
        <taxon>Agaricomycetidae</taxon>
        <taxon>Agaricales</taxon>
        <taxon>Agaricineae</taxon>
        <taxon>Strophariaceae</taxon>
        <taxon>Pholiota</taxon>
    </lineage>
</organism>
<name>A0A9P5Z0F0_9AGAR</name>
<sequence>MPCASGIPATLLLDSRRHFQHPVGSYKCVLRLCTLPRFFMTLPSAIAALYRA</sequence>
<dbReference type="AlphaFoldDB" id="A0A9P5Z0F0"/>
<dbReference type="EMBL" id="MU155262">
    <property type="protein sequence ID" value="KAF9477395.1"/>
    <property type="molecule type" value="Genomic_DNA"/>
</dbReference>
<dbReference type="Proteomes" id="UP000807469">
    <property type="component" value="Unassembled WGS sequence"/>
</dbReference>
<keyword evidence="2" id="KW-1185">Reference proteome</keyword>
<evidence type="ECO:0000313" key="2">
    <source>
        <dbReference type="Proteomes" id="UP000807469"/>
    </source>
</evidence>
<proteinExistence type="predicted"/>
<comment type="caution">
    <text evidence="1">The sequence shown here is derived from an EMBL/GenBank/DDBJ whole genome shotgun (WGS) entry which is preliminary data.</text>
</comment>
<gene>
    <name evidence="1" type="ORF">BDN70DRAFT_881225</name>
</gene>
<evidence type="ECO:0000313" key="1">
    <source>
        <dbReference type="EMBL" id="KAF9477395.1"/>
    </source>
</evidence>